<dbReference type="PANTHER" id="PTHR44858:SF1">
    <property type="entry name" value="UDP-N-ACETYLGLUCOSAMINE--PEPTIDE N-ACETYLGLUCOSAMINYLTRANSFERASE SPINDLY-RELATED"/>
    <property type="match status" value="1"/>
</dbReference>
<dbReference type="EMBL" id="OX365700">
    <property type="protein sequence ID" value="CAI4030836.1"/>
    <property type="molecule type" value="Genomic_DNA"/>
</dbReference>
<dbReference type="Proteomes" id="UP001179121">
    <property type="component" value="Chromosome"/>
</dbReference>
<gene>
    <name evidence="4" type="ORF">DNFV4_01267</name>
</gene>
<dbReference type="PANTHER" id="PTHR44858">
    <property type="entry name" value="TETRATRICOPEPTIDE REPEAT PROTEIN 6"/>
    <property type="match status" value="1"/>
</dbReference>
<evidence type="ECO:0000256" key="2">
    <source>
        <dbReference type="ARBA" id="ARBA00022803"/>
    </source>
</evidence>
<name>A0AA86MXG0_9BACT</name>
<dbReference type="InterPro" id="IPR019734">
    <property type="entry name" value="TPR_rpt"/>
</dbReference>
<dbReference type="Gene3D" id="1.25.40.10">
    <property type="entry name" value="Tetratricopeptide repeat domain"/>
    <property type="match status" value="2"/>
</dbReference>
<dbReference type="InterPro" id="IPR011990">
    <property type="entry name" value="TPR-like_helical_dom_sf"/>
</dbReference>
<dbReference type="Pfam" id="PF13181">
    <property type="entry name" value="TPR_8"/>
    <property type="match status" value="1"/>
</dbReference>
<accession>A0AA86MXG0</accession>
<keyword evidence="5" id="KW-1185">Reference proteome</keyword>
<proteinExistence type="predicted"/>
<evidence type="ECO:0000256" key="1">
    <source>
        <dbReference type="ARBA" id="ARBA00022737"/>
    </source>
</evidence>
<keyword evidence="2" id="KW-0802">TPR repeat</keyword>
<feature type="coiled-coil region" evidence="3">
    <location>
        <begin position="146"/>
        <end position="173"/>
    </location>
</feature>
<protein>
    <submittedName>
        <fullName evidence="4">TPR_REGION domain-containing protein</fullName>
    </submittedName>
</protein>
<dbReference type="KEGG" id="nti:DNFV4_01267"/>
<evidence type="ECO:0000313" key="4">
    <source>
        <dbReference type="EMBL" id="CAI4030836.1"/>
    </source>
</evidence>
<reference evidence="4" key="1">
    <citation type="submission" date="2022-10" db="EMBL/GenBank/DDBJ databases">
        <authorList>
            <person name="Koch H."/>
        </authorList>
    </citation>
    <scope>NUCLEOTIDE SEQUENCE</scope>
    <source>
        <strain evidence="4">DNF</strain>
    </source>
</reference>
<dbReference type="SUPFAM" id="SSF48452">
    <property type="entry name" value="TPR-like"/>
    <property type="match status" value="1"/>
</dbReference>
<dbReference type="RefSeq" id="WP_289267807.1">
    <property type="nucleotide sequence ID" value="NZ_OX365700.1"/>
</dbReference>
<keyword evidence="1" id="KW-0677">Repeat</keyword>
<dbReference type="AlphaFoldDB" id="A0AA86MXG0"/>
<organism evidence="4 5">
    <name type="scientific">Nitrospira tepida</name>
    <dbReference type="NCBI Taxonomy" id="2973512"/>
    <lineage>
        <taxon>Bacteria</taxon>
        <taxon>Pseudomonadati</taxon>
        <taxon>Nitrospirota</taxon>
        <taxon>Nitrospiria</taxon>
        <taxon>Nitrospirales</taxon>
        <taxon>Nitrospiraceae</taxon>
        <taxon>Nitrospira</taxon>
    </lineage>
</organism>
<evidence type="ECO:0000256" key="3">
    <source>
        <dbReference type="SAM" id="Coils"/>
    </source>
</evidence>
<dbReference type="InterPro" id="IPR050498">
    <property type="entry name" value="Ycf3"/>
</dbReference>
<evidence type="ECO:0000313" key="5">
    <source>
        <dbReference type="Proteomes" id="UP001179121"/>
    </source>
</evidence>
<keyword evidence="3" id="KW-0175">Coiled coil</keyword>
<sequence>MLFRIPLSVFTLTVILANCPVILAGDLRTVVSEAVYVMADRDTLASAKEAALLRAKQKAIEQAGVYVESWFTDASRETATDSRHTSSLVIRTIAAAITETELLDQESSITEGRPSFYVKIRAVVDRTHLAEAVRRLRLEDRFASHLQQLKTENSSLKAELSKLTHELEDYRNNRSPVRIETPDELVQRAFKTSRLSEKVLLATQAINMNQQLAEAYVVRGQTYLKAASATKAREGPDTDFDLFIRMASDDFSRALAIDPYQTWALLGRAELHSLQGHPAESLKDYRRLLDIDPLFDLARQQMTVLAIHTAKNQMAARRWIQASTTLDSLLGDDPLPSWVPYQVEAYLLRSRVRRALHRQKDALEDLNMLLAALPLHTEALLQRGRLYETLGLTGEAISDFEQACALGLKAACRSSS</sequence>
<dbReference type="SMART" id="SM00028">
    <property type="entry name" value="TPR"/>
    <property type="match status" value="3"/>
</dbReference>